<protein>
    <submittedName>
        <fullName evidence="2">Uncharacterized protein</fullName>
    </submittedName>
</protein>
<comment type="caution">
    <text evidence="2">The sequence shown here is derived from an EMBL/GenBank/DDBJ whole genome shotgun (WGS) entry which is preliminary data.</text>
</comment>
<evidence type="ECO:0000313" key="2">
    <source>
        <dbReference type="EMBL" id="GAB1319764.1"/>
    </source>
</evidence>
<sequence>MSFDNETGIGRVQRPLYPDNEPDPQCNVFPPNEKYPRTCALEDLEDGDSTVPVGGILNEIQREAPQGNVSANDIAGLTGAAAEADNCDLDIEAGIGQLEPPAPLRTPGIPTGLDPFFGAGPIWIRGDDTDAWMERRAVRSHDIGDTYVPPALPCTSYSYGENLMSRMYSTEDMNHDVRRRNPNLRWIDNGNGETHLVDETLYTWTWKEKKETPAGPAGPAGPAASAANSSGVYAASTAHPSTNITADPGAAGTGMGQHVLGGGNTDASAGTGAAATEGGQGGAVRPMADEDEEQRKRLEEWAAYAARRVLYLGFFSQN</sequence>
<name>A0ABQ0GPY6_9PEZI</name>
<evidence type="ECO:0000313" key="3">
    <source>
        <dbReference type="Proteomes" id="UP001628179"/>
    </source>
</evidence>
<organism evidence="2 3">
    <name type="scientific">Madurella fahalii</name>
    <dbReference type="NCBI Taxonomy" id="1157608"/>
    <lineage>
        <taxon>Eukaryota</taxon>
        <taxon>Fungi</taxon>
        <taxon>Dikarya</taxon>
        <taxon>Ascomycota</taxon>
        <taxon>Pezizomycotina</taxon>
        <taxon>Sordariomycetes</taxon>
        <taxon>Sordariomycetidae</taxon>
        <taxon>Sordariales</taxon>
        <taxon>Sordariales incertae sedis</taxon>
        <taxon>Madurella</taxon>
    </lineage>
</organism>
<feature type="compositionally biased region" description="Low complexity" evidence="1">
    <location>
        <begin position="265"/>
        <end position="277"/>
    </location>
</feature>
<proteinExistence type="predicted"/>
<dbReference type="GeneID" id="98180716"/>
<feature type="compositionally biased region" description="Gly residues" evidence="1">
    <location>
        <begin position="251"/>
        <end position="264"/>
    </location>
</feature>
<evidence type="ECO:0000256" key="1">
    <source>
        <dbReference type="SAM" id="MobiDB-lite"/>
    </source>
</evidence>
<accession>A0ABQ0GPY6</accession>
<reference evidence="2 3" key="1">
    <citation type="submission" date="2024-09" db="EMBL/GenBank/DDBJ databases">
        <title>Itraconazole resistance in Madurella fahalii resulting from another homologue of gene encoding cytochrome P450 14-alpha sterol demethylase (CYP51).</title>
        <authorList>
            <person name="Yoshioka I."/>
            <person name="Fahal A.H."/>
            <person name="Kaneko S."/>
            <person name="Yaguchi T."/>
        </authorList>
    </citation>
    <scope>NUCLEOTIDE SEQUENCE [LARGE SCALE GENOMIC DNA]</scope>
    <source>
        <strain evidence="2 3">IFM 68171</strain>
    </source>
</reference>
<feature type="region of interest" description="Disordered" evidence="1">
    <location>
        <begin position="244"/>
        <end position="292"/>
    </location>
</feature>
<gene>
    <name evidence="2" type="ORF">MFIFM68171_09974</name>
</gene>
<dbReference type="Proteomes" id="UP001628179">
    <property type="component" value="Unassembled WGS sequence"/>
</dbReference>
<dbReference type="EMBL" id="BAAFSV010000005">
    <property type="protein sequence ID" value="GAB1319764.1"/>
    <property type="molecule type" value="Genomic_DNA"/>
</dbReference>
<keyword evidence="3" id="KW-1185">Reference proteome</keyword>
<feature type="region of interest" description="Disordered" evidence="1">
    <location>
        <begin position="1"/>
        <end position="24"/>
    </location>
</feature>
<dbReference type="RefSeq" id="XP_070921494.1">
    <property type="nucleotide sequence ID" value="XM_071065393.1"/>
</dbReference>